<evidence type="ECO:0000256" key="1">
    <source>
        <dbReference type="ARBA" id="ARBA00022884"/>
    </source>
</evidence>
<gene>
    <name evidence="4" type="ORF">EU91_0311</name>
</gene>
<dbReference type="AlphaFoldDB" id="A0A0A1ZJF8"/>
<organism evidence="4 5">
    <name type="scientific">Prochlorococcus marinus str. GP2</name>
    <dbReference type="NCBI Taxonomy" id="59925"/>
    <lineage>
        <taxon>Bacteria</taxon>
        <taxon>Bacillati</taxon>
        <taxon>Cyanobacteriota</taxon>
        <taxon>Cyanophyceae</taxon>
        <taxon>Synechococcales</taxon>
        <taxon>Prochlorococcaceae</taxon>
        <taxon>Prochlorococcus</taxon>
    </lineage>
</organism>
<dbReference type="RefSeq" id="WP_032523916.1">
    <property type="nucleotide sequence ID" value="NZ_CP138934.1"/>
</dbReference>
<proteinExistence type="predicted"/>
<dbReference type="STRING" id="59925.EU91_0311"/>
<dbReference type="Gene3D" id="3.30.70.330">
    <property type="match status" value="1"/>
</dbReference>
<name>A0A0A1ZJF8_PROMR</name>
<accession>A0A0A1ZJF8</accession>
<dbReference type="GO" id="GO:0003729">
    <property type="term" value="F:mRNA binding"/>
    <property type="evidence" value="ECO:0007669"/>
    <property type="project" value="TreeGrafter"/>
</dbReference>
<dbReference type="InterPro" id="IPR050502">
    <property type="entry name" value="Euk_RNA-bind_prot"/>
</dbReference>
<evidence type="ECO:0000259" key="3">
    <source>
        <dbReference type="PROSITE" id="PS50102"/>
    </source>
</evidence>
<dbReference type="InterPro" id="IPR012677">
    <property type="entry name" value="Nucleotide-bd_a/b_plait_sf"/>
</dbReference>
<evidence type="ECO:0000256" key="2">
    <source>
        <dbReference type="SAM" id="MobiDB-lite"/>
    </source>
</evidence>
<evidence type="ECO:0000313" key="5">
    <source>
        <dbReference type="Proteomes" id="UP000030598"/>
    </source>
</evidence>
<dbReference type="PROSITE" id="PS50102">
    <property type="entry name" value="RRM"/>
    <property type="match status" value="1"/>
</dbReference>
<dbReference type="SMART" id="SM00360">
    <property type="entry name" value="RRM"/>
    <property type="match status" value="1"/>
</dbReference>
<dbReference type="OrthoDB" id="465167at2"/>
<dbReference type="SUPFAM" id="SSF54928">
    <property type="entry name" value="RNA-binding domain, RBD"/>
    <property type="match status" value="1"/>
</dbReference>
<dbReference type="EMBL" id="JNAH01000003">
    <property type="protein sequence ID" value="KGF88379.1"/>
    <property type="molecule type" value="Genomic_DNA"/>
</dbReference>
<evidence type="ECO:0000313" key="4">
    <source>
        <dbReference type="EMBL" id="KGF88379.1"/>
    </source>
</evidence>
<dbReference type="Pfam" id="PF00076">
    <property type="entry name" value="RRM_1"/>
    <property type="match status" value="1"/>
</dbReference>
<dbReference type="InterPro" id="IPR000504">
    <property type="entry name" value="RRM_dom"/>
</dbReference>
<feature type="domain" description="RRM" evidence="3">
    <location>
        <begin position="3"/>
        <end position="81"/>
    </location>
</feature>
<comment type="caution">
    <text evidence="4">The sequence shown here is derived from an EMBL/GenBank/DDBJ whole genome shotgun (WGS) entry which is preliminary data.</text>
</comment>
<protein>
    <submittedName>
        <fullName evidence="4">RNA-binding region RNP-1 (RNA recognition motif)</fullName>
    </submittedName>
</protein>
<dbReference type="PANTHER" id="PTHR48025:SF1">
    <property type="entry name" value="RRM DOMAIN-CONTAINING PROTEIN"/>
    <property type="match status" value="1"/>
</dbReference>
<keyword evidence="1" id="KW-0694">RNA-binding</keyword>
<dbReference type="Proteomes" id="UP000030598">
    <property type="component" value="Unassembled WGS sequence"/>
</dbReference>
<dbReference type="eggNOG" id="COG0724">
    <property type="taxonomic scope" value="Bacteria"/>
</dbReference>
<dbReference type="PANTHER" id="PTHR48025">
    <property type="entry name" value="OS02G0815200 PROTEIN"/>
    <property type="match status" value="1"/>
</dbReference>
<feature type="region of interest" description="Disordered" evidence="2">
    <location>
        <begin position="78"/>
        <end position="120"/>
    </location>
</feature>
<sequence length="139" mass="15650">MSIRIYIGNLPQGFNPKEFDTLLKSVSDSIRFKAVLDKETKECRGFGFATTNNEENANLLIQKLNGFEFNGSKLRVELSEKKDPASNKRNSGNINKNKKKKDFKKIVHSDAPNLEAPDPRWAGELSKLKDLLANQKTPA</sequence>
<dbReference type="InterPro" id="IPR035979">
    <property type="entry name" value="RBD_domain_sf"/>
</dbReference>
<reference evidence="5" key="1">
    <citation type="journal article" date="2014" name="Sci. Data">
        <title>Genomes of diverse isolates of the marine cyanobacterium Prochlorococcus.</title>
        <authorList>
            <person name="Biller S."/>
            <person name="Berube P."/>
            <person name="Thompson J."/>
            <person name="Kelly L."/>
            <person name="Roggensack S."/>
            <person name="Awad L."/>
            <person name="Roache-Johnson K."/>
            <person name="Ding H."/>
            <person name="Giovannoni S.J."/>
            <person name="Moore L.R."/>
            <person name="Chisholm S.W."/>
        </authorList>
    </citation>
    <scope>NUCLEOTIDE SEQUENCE [LARGE SCALE GENOMIC DNA]</scope>
    <source>
        <strain evidence="5">GP2</strain>
    </source>
</reference>